<comment type="caution">
    <text evidence="3">The sequence shown here is derived from an EMBL/GenBank/DDBJ whole genome shotgun (WGS) entry which is preliminary data.</text>
</comment>
<protein>
    <submittedName>
        <fullName evidence="3">ParA family protein</fullName>
    </submittedName>
</protein>
<dbReference type="PANTHER" id="PTHR13696">
    <property type="entry name" value="P-LOOP CONTAINING NUCLEOSIDE TRIPHOSPHATE HYDROLASE"/>
    <property type="match status" value="1"/>
</dbReference>
<keyword evidence="4" id="KW-1185">Reference proteome</keyword>
<dbReference type="InterPro" id="IPR027417">
    <property type="entry name" value="P-loop_NTPase"/>
</dbReference>
<dbReference type="Gene3D" id="1.10.1660.30">
    <property type="match status" value="1"/>
</dbReference>
<dbReference type="InterPro" id="IPR041250">
    <property type="entry name" value="HTH_54"/>
</dbReference>
<evidence type="ECO:0000313" key="3">
    <source>
        <dbReference type="EMBL" id="PSX38706.1"/>
    </source>
</evidence>
<evidence type="ECO:0000259" key="1">
    <source>
        <dbReference type="Pfam" id="PF13614"/>
    </source>
</evidence>
<name>A0AAX0YS77_9GAMM</name>
<dbReference type="AlphaFoldDB" id="A0AAX0YS77"/>
<evidence type="ECO:0000259" key="2">
    <source>
        <dbReference type="Pfam" id="PF18607"/>
    </source>
</evidence>
<organism evidence="3 4">
    <name type="scientific">Photobacterium kishitanii</name>
    <dbReference type="NCBI Taxonomy" id="318456"/>
    <lineage>
        <taxon>Bacteria</taxon>
        <taxon>Pseudomonadati</taxon>
        <taxon>Pseudomonadota</taxon>
        <taxon>Gammaproteobacteria</taxon>
        <taxon>Vibrionales</taxon>
        <taxon>Vibrionaceae</taxon>
        <taxon>Photobacterium</taxon>
    </lineage>
</organism>
<sequence>MDSMIQSKRMAARAGSMLQSLTTDITDKKREFEAIDYWKRYTKHSLKDLPNLSRAQADNAIHDMEIAGYVFPKIPSGSTEKYNLTIRDVSNLYEHRGVAKYRDSHRGGFVVFVTNLKGGVSKTVSIANLAHGLRAHDNLLKEDIRVLVVDLDPQASATMFNDETLAIGQIDNSSAQAILQNVSLAELKSNFIKQTGMDGVDILPASIEDAFIASDWLEICAENWPNKNPYELLQQNLIDKLRDDYDFILLDTGPHLDALLLNSLACADLLMTPVPPAQVDFHSTLKYLERLPVLLEQLLESGVEPRYLANIGYMTKISKNKSDHKEAQRWAKKVFGADFLDVSLPKLDGFERVGESFNTAISANPKFYDGSTAALKSAREAAFDFAYSAFEQIETLRQMNSEEE</sequence>
<proteinExistence type="predicted"/>
<dbReference type="PANTHER" id="PTHR13696:SF98">
    <property type="entry name" value="PLASMID PARTITION PROTEIN A"/>
    <property type="match status" value="1"/>
</dbReference>
<feature type="domain" description="AAA" evidence="1">
    <location>
        <begin position="110"/>
        <end position="278"/>
    </location>
</feature>
<reference evidence="3 4" key="1">
    <citation type="submission" date="2018-01" db="EMBL/GenBank/DDBJ databases">
        <title>Whole genome sequencing of Histamine producing bacteria.</title>
        <authorList>
            <person name="Butler K."/>
        </authorList>
    </citation>
    <scope>NUCLEOTIDE SEQUENCE [LARGE SCALE GENOMIC DNA]</scope>
    <source>
        <strain evidence="3 4">A1-4</strain>
    </source>
</reference>
<evidence type="ECO:0000313" key="4">
    <source>
        <dbReference type="Proteomes" id="UP000240728"/>
    </source>
</evidence>
<dbReference type="RefSeq" id="WP_045067186.1">
    <property type="nucleotide sequence ID" value="NZ_JZTB01000013.1"/>
</dbReference>
<dbReference type="CDD" id="cd02042">
    <property type="entry name" value="ParAB_family"/>
    <property type="match status" value="1"/>
</dbReference>
<dbReference type="SUPFAM" id="SSF52540">
    <property type="entry name" value="P-loop containing nucleoside triphosphate hydrolases"/>
    <property type="match status" value="1"/>
</dbReference>
<dbReference type="InterPro" id="IPR050678">
    <property type="entry name" value="DNA_Partitioning_ATPase"/>
</dbReference>
<dbReference type="Proteomes" id="UP000240728">
    <property type="component" value="Unassembled WGS sequence"/>
</dbReference>
<dbReference type="InterPro" id="IPR025669">
    <property type="entry name" value="AAA_dom"/>
</dbReference>
<dbReference type="EMBL" id="PYOZ01000036">
    <property type="protein sequence ID" value="PSX38706.1"/>
    <property type="molecule type" value="Genomic_DNA"/>
</dbReference>
<gene>
    <name evidence="3" type="ORF">C0W53_22870</name>
</gene>
<dbReference type="Pfam" id="PF18607">
    <property type="entry name" value="HTH_54"/>
    <property type="match status" value="1"/>
</dbReference>
<accession>A0AAX0YS77</accession>
<dbReference type="Gene3D" id="3.40.50.300">
    <property type="entry name" value="P-loop containing nucleotide triphosphate hydrolases"/>
    <property type="match status" value="1"/>
</dbReference>
<dbReference type="Pfam" id="PF13614">
    <property type="entry name" value="AAA_31"/>
    <property type="match status" value="1"/>
</dbReference>
<feature type="domain" description="ParA helix turn helix" evidence="2">
    <location>
        <begin position="15"/>
        <end position="105"/>
    </location>
</feature>